<sequence>MAPPSTSDSQSSESLLPVWNPTSVSSRSSGSSTMVTFASHGSQKDKTKPQTHLLTPLNIQSAHLIRNNVDNQQQTLNTNHTMAAGPEVTLKDLGGDWVMNKTLSDDTDAVLALQGIGWFTRKAISLATVTLHVKQYIDENQIPHIDIDQTATGGLKGTSEYRTLDWVVRTHEDHLFGKLAAQSRFCTLEQVAEIDDDAFLRDGWLEGEEENSGPDGQRHVQNSAVNEEKGWTAHQVWGFAIIDGKRYYTRRVVVKKGSEVLKIRLVYNFQGKK</sequence>
<dbReference type="eggNOG" id="ENOG502S22D">
    <property type="taxonomic scope" value="Eukaryota"/>
</dbReference>
<dbReference type="InParanoid" id="G2Y5L3"/>
<gene>
    <name evidence="2" type="ORF">BofuT4_P112630.1</name>
</gene>
<organism evidence="2 3">
    <name type="scientific">Botryotinia fuckeliana (strain T4)</name>
    <name type="common">Noble rot fungus</name>
    <name type="synonym">Botrytis cinerea</name>
    <dbReference type="NCBI Taxonomy" id="999810"/>
    <lineage>
        <taxon>Eukaryota</taxon>
        <taxon>Fungi</taxon>
        <taxon>Dikarya</taxon>
        <taxon>Ascomycota</taxon>
        <taxon>Pezizomycotina</taxon>
        <taxon>Leotiomycetes</taxon>
        <taxon>Helotiales</taxon>
        <taxon>Sclerotiniaceae</taxon>
        <taxon>Botrytis</taxon>
    </lineage>
</organism>
<accession>G2Y5L3</accession>
<dbReference type="InterPro" id="IPR053037">
    <property type="entry name" value="Pericyclase_pydY-like"/>
</dbReference>
<dbReference type="PANTHER" id="PTHR38115">
    <property type="entry name" value="LIPOCALIN-LIKE DOMAIN-CONTAINING PROTEIN"/>
    <property type="match status" value="1"/>
</dbReference>
<feature type="compositionally biased region" description="Low complexity" evidence="1">
    <location>
        <begin position="1"/>
        <end position="14"/>
    </location>
</feature>
<dbReference type="Proteomes" id="UP000008177">
    <property type="component" value="Unplaced contigs"/>
</dbReference>
<proteinExistence type="predicted"/>
<evidence type="ECO:0000313" key="2">
    <source>
        <dbReference type="EMBL" id="CCD47953.1"/>
    </source>
</evidence>
<dbReference type="HOGENOM" id="CLU_088979_0_0_1"/>
<feature type="region of interest" description="Disordered" evidence="1">
    <location>
        <begin position="1"/>
        <end position="50"/>
    </location>
</feature>
<evidence type="ECO:0000313" key="3">
    <source>
        <dbReference type="Proteomes" id="UP000008177"/>
    </source>
</evidence>
<protein>
    <recommendedName>
        <fullName evidence="4">Lccl domain-containing protein</fullName>
    </recommendedName>
</protein>
<reference evidence="3" key="1">
    <citation type="journal article" date="2011" name="PLoS Genet.">
        <title>Genomic analysis of the necrotrophic fungal pathogens Sclerotinia sclerotiorum and Botrytis cinerea.</title>
        <authorList>
            <person name="Amselem J."/>
            <person name="Cuomo C.A."/>
            <person name="van Kan J.A."/>
            <person name="Viaud M."/>
            <person name="Benito E.P."/>
            <person name="Couloux A."/>
            <person name="Coutinho P.M."/>
            <person name="de Vries R.P."/>
            <person name="Dyer P.S."/>
            <person name="Fillinger S."/>
            <person name="Fournier E."/>
            <person name="Gout L."/>
            <person name="Hahn M."/>
            <person name="Kohn L."/>
            <person name="Lapalu N."/>
            <person name="Plummer K.M."/>
            <person name="Pradier J.M."/>
            <person name="Quevillon E."/>
            <person name="Sharon A."/>
            <person name="Simon A."/>
            <person name="ten Have A."/>
            <person name="Tudzynski B."/>
            <person name="Tudzynski P."/>
            <person name="Wincker P."/>
            <person name="Andrew M."/>
            <person name="Anthouard V."/>
            <person name="Beever R.E."/>
            <person name="Beffa R."/>
            <person name="Benoit I."/>
            <person name="Bouzid O."/>
            <person name="Brault B."/>
            <person name="Chen Z."/>
            <person name="Choquer M."/>
            <person name="Collemare J."/>
            <person name="Cotton P."/>
            <person name="Danchin E.G."/>
            <person name="Da Silva C."/>
            <person name="Gautier A."/>
            <person name="Giraud C."/>
            <person name="Giraud T."/>
            <person name="Gonzalez C."/>
            <person name="Grossetete S."/>
            <person name="Guldener U."/>
            <person name="Henrissat B."/>
            <person name="Howlett B.J."/>
            <person name="Kodira C."/>
            <person name="Kretschmer M."/>
            <person name="Lappartient A."/>
            <person name="Leroch M."/>
            <person name="Levis C."/>
            <person name="Mauceli E."/>
            <person name="Neuveglise C."/>
            <person name="Oeser B."/>
            <person name="Pearson M."/>
            <person name="Poulain J."/>
            <person name="Poussereau N."/>
            <person name="Quesneville H."/>
            <person name="Rascle C."/>
            <person name="Schumacher J."/>
            <person name="Segurens B."/>
            <person name="Sexton A."/>
            <person name="Silva E."/>
            <person name="Sirven C."/>
            <person name="Soanes D.M."/>
            <person name="Talbot N.J."/>
            <person name="Templeton M."/>
            <person name="Yandava C."/>
            <person name="Yarden O."/>
            <person name="Zeng Q."/>
            <person name="Rollins J.A."/>
            <person name="Lebrun M.H."/>
            <person name="Dickman M."/>
        </authorList>
    </citation>
    <scope>NUCLEOTIDE SEQUENCE [LARGE SCALE GENOMIC DNA]</scope>
    <source>
        <strain evidence="3">T4</strain>
    </source>
</reference>
<dbReference type="EMBL" id="FQ790289">
    <property type="protein sequence ID" value="CCD47953.1"/>
    <property type="molecule type" value="Genomic_DNA"/>
</dbReference>
<evidence type="ECO:0008006" key="4">
    <source>
        <dbReference type="Google" id="ProtNLM"/>
    </source>
</evidence>
<name>G2Y5L3_BOTF4</name>
<feature type="compositionally biased region" description="Low complexity" evidence="1">
    <location>
        <begin position="23"/>
        <end position="32"/>
    </location>
</feature>
<evidence type="ECO:0000256" key="1">
    <source>
        <dbReference type="SAM" id="MobiDB-lite"/>
    </source>
</evidence>
<dbReference type="OrthoDB" id="425354at2759"/>
<dbReference type="AlphaFoldDB" id="G2Y5L3"/>
<dbReference type="PANTHER" id="PTHR38115:SF1">
    <property type="entry name" value="LIPOCALIN-LIKE DOMAIN-CONTAINING PROTEIN"/>
    <property type="match status" value="1"/>
</dbReference>